<dbReference type="PANTHER" id="PTHR30347:SF1">
    <property type="entry name" value="MECHANOSENSITIVE CHANNEL MSCK"/>
    <property type="match status" value="1"/>
</dbReference>
<feature type="transmembrane region" description="Helical" evidence="7">
    <location>
        <begin position="316"/>
        <end position="335"/>
    </location>
</feature>
<reference evidence="11 12" key="1">
    <citation type="submission" date="2024-06" db="EMBL/GenBank/DDBJ databases">
        <title>Chitinophaga defluvii sp. nov., isolated from municipal sewage.</title>
        <authorList>
            <person name="Zhang L."/>
        </authorList>
    </citation>
    <scope>NUCLEOTIDE SEQUENCE [LARGE SCALE GENOMIC DNA]</scope>
    <source>
        <strain evidence="11 12">H8</strain>
    </source>
</reference>
<keyword evidence="8" id="KW-0732">Signal</keyword>
<proteinExistence type="inferred from homology"/>
<keyword evidence="4 7" id="KW-0812">Transmembrane</keyword>
<dbReference type="InterPro" id="IPR049278">
    <property type="entry name" value="MS_channel_C"/>
</dbReference>
<evidence type="ECO:0000256" key="7">
    <source>
        <dbReference type="SAM" id="Phobius"/>
    </source>
</evidence>
<evidence type="ECO:0000256" key="3">
    <source>
        <dbReference type="ARBA" id="ARBA00022475"/>
    </source>
</evidence>
<name>A0ABV2T4S0_9BACT</name>
<feature type="transmembrane region" description="Helical" evidence="7">
    <location>
        <begin position="547"/>
        <end position="576"/>
    </location>
</feature>
<evidence type="ECO:0000256" key="5">
    <source>
        <dbReference type="ARBA" id="ARBA00022989"/>
    </source>
</evidence>
<evidence type="ECO:0000256" key="6">
    <source>
        <dbReference type="ARBA" id="ARBA00023136"/>
    </source>
</evidence>
<dbReference type="Gene3D" id="3.30.70.100">
    <property type="match status" value="1"/>
</dbReference>
<evidence type="ECO:0000313" key="11">
    <source>
        <dbReference type="EMBL" id="MET6997612.1"/>
    </source>
</evidence>
<feature type="transmembrane region" description="Helical" evidence="7">
    <location>
        <begin position="275"/>
        <end position="295"/>
    </location>
</feature>
<evidence type="ECO:0000259" key="10">
    <source>
        <dbReference type="Pfam" id="PF21082"/>
    </source>
</evidence>
<dbReference type="InterPro" id="IPR010920">
    <property type="entry name" value="LSM_dom_sf"/>
</dbReference>
<feature type="transmembrane region" description="Helical" evidence="7">
    <location>
        <begin position="506"/>
        <end position="527"/>
    </location>
</feature>
<comment type="similarity">
    <text evidence="2">Belongs to the MscS (TC 1.A.23) family.</text>
</comment>
<dbReference type="SUPFAM" id="SSF50182">
    <property type="entry name" value="Sm-like ribonucleoproteins"/>
    <property type="match status" value="1"/>
</dbReference>
<evidence type="ECO:0000259" key="9">
    <source>
        <dbReference type="Pfam" id="PF00924"/>
    </source>
</evidence>
<feature type="transmembrane region" description="Helical" evidence="7">
    <location>
        <begin position="394"/>
        <end position="412"/>
    </location>
</feature>
<gene>
    <name evidence="11" type="ORF">ABR189_09545</name>
</gene>
<dbReference type="PANTHER" id="PTHR30347">
    <property type="entry name" value="POTASSIUM CHANNEL RELATED"/>
    <property type="match status" value="1"/>
</dbReference>
<evidence type="ECO:0000256" key="4">
    <source>
        <dbReference type="ARBA" id="ARBA00022692"/>
    </source>
</evidence>
<dbReference type="Gene3D" id="2.30.30.60">
    <property type="match status" value="1"/>
</dbReference>
<dbReference type="InterPro" id="IPR011066">
    <property type="entry name" value="MscS_channel_C_sf"/>
</dbReference>
<evidence type="ECO:0000256" key="8">
    <source>
        <dbReference type="SAM" id="SignalP"/>
    </source>
</evidence>
<comment type="caution">
    <text evidence="11">The sequence shown here is derived from an EMBL/GenBank/DDBJ whole genome shotgun (WGS) entry which is preliminary data.</text>
</comment>
<keyword evidence="6 7" id="KW-0472">Membrane</keyword>
<evidence type="ECO:0000313" key="12">
    <source>
        <dbReference type="Proteomes" id="UP001549749"/>
    </source>
</evidence>
<feature type="transmembrane region" description="Helical" evidence="7">
    <location>
        <begin position="453"/>
        <end position="474"/>
    </location>
</feature>
<feature type="chain" id="PRO_5045335554" evidence="8">
    <location>
        <begin position="25"/>
        <end position="818"/>
    </location>
</feature>
<feature type="transmembrane region" description="Helical" evidence="7">
    <location>
        <begin position="341"/>
        <end position="361"/>
    </location>
</feature>
<feature type="transmembrane region" description="Helical" evidence="7">
    <location>
        <begin position="424"/>
        <end position="447"/>
    </location>
</feature>
<dbReference type="Pfam" id="PF00924">
    <property type="entry name" value="MS_channel_2nd"/>
    <property type="match status" value="1"/>
</dbReference>
<dbReference type="EMBL" id="JBEXAC010000001">
    <property type="protein sequence ID" value="MET6997612.1"/>
    <property type="molecule type" value="Genomic_DNA"/>
</dbReference>
<protein>
    <submittedName>
        <fullName evidence="11">Mechanosensitive ion channel domain-containing protein</fullName>
    </submittedName>
</protein>
<comment type="subcellular location">
    <subcellularLocation>
        <location evidence="1">Cell membrane</location>
        <topology evidence="1">Multi-pass membrane protein</topology>
    </subcellularLocation>
</comment>
<feature type="transmembrane region" description="Helical" evidence="7">
    <location>
        <begin position="624"/>
        <end position="646"/>
    </location>
</feature>
<dbReference type="InterPro" id="IPR023408">
    <property type="entry name" value="MscS_beta-dom_sf"/>
</dbReference>
<dbReference type="SUPFAM" id="SSF82689">
    <property type="entry name" value="Mechanosensitive channel protein MscS (YggB), C-terminal domain"/>
    <property type="match status" value="1"/>
</dbReference>
<organism evidence="11 12">
    <name type="scientific">Chitinophaga defluvii</name>
    <dbReference type="NCBI Taxonomy" id="3163343"/>
    <lineage>
        <taxon>Bacteria</taxon>
        <taxon>Pseudomonadati</taxon>
        <taxon>Bacteroidota</taxon>
        <taxon>Chitinophagia</taxon>
        <taxon>Chitinophagales</taxon>
        <taxon>Chitinophagaceae</taxon>
        <taxon>Chitinophaga</taxon>
    </lineage>
</organism>
<accession>A0ABV2T4S0</accession>
<feature type="transmembrane region" description="Helical" evidence="7">
    <location>
        <begin position="596"/>
        <end position="618"/>
    </location>
</feature>
<dbReference type="RefSeq" id="WP_354660247.1">
    <property type="nucleotide sequence ID" value="NZ_JBEXAC010000001.1"/>
</dbReference>
<feature type="transmembrane region" description="Helical" evidence="7">
    <location>
        <begin position="368"/>
        <end position="388"/>
    </location>
</feature>
<dbReference type="InterPro" id="IPR006685">
    <property type="entry name" value="MscS_channel_2nd"/>
</dbReference>
<feature type="signal peptide" evidence="8">
    <location>
        <begin position="1"/>
        <end position="24"/>
    </location>
</feature>
<dbReference type="Gene3D" id="1.10.287.1260">
    <property type="match status" value="1"/>
</dbReference>
<evidence type="ECO:0000256" key="2">
    <source>
        <dbReference type="ARBA" id="ARBA00008017"/>
    </source>
</evidence>
<feature type="domain" description="Mechanosensitive ion channel MscS" evidence="9">
    <location>
        <begin position="641"/>
        <end position="706"/>
    </location>
</feature>
<dbReference type="InterPro" id="IPR052702">
    <property type="entry name" value="MscS-like_channel"/>
</dbReference>
<dbReference type="Proteomes" id="UP001549749">
    <property type="component" value="Unassembled WGS sequence"/>
</dbReference>
<keyword evidence="5 7" id="KW-1133">Transmembrane helix</keyword>
<keyword evidence="12" id="KW-1185">Reference proteome</keyword>
<feature type="domain" description="Mechanosensitive ion channel MscS C-terminal" evidence="10">
    <location>
        <begin position="715"/>
        <end position="797"/>
    </location>
</feature>
<sequence length="818" mass="91776">MPTLKNTRTILTWLLLLYISSLHAQDSTGSTSPFVTRIRQFGKEEARISADRYKEGQILARQYQQLGALLKEAQHARIYLKGGIDSNQVKEALAVIRRSAEVVKDGIITNKGSFQTQRNLTISSVILGQLLHEIAEQQEVVGKHTAILFSFRNKIDSLEADPALVTFPSDSVAIMRYVKKLASLQKEISPADSAVDRALLSTQELQMEVDRLAYELRSAYEEIQLEREQTAASAFKQEVPGIVGPVLYSRPFKEIVDFSAAKEWLALKFYLNNNISLVIILFILILLSVVFLQTLKKRLNQQDMTEPDLEQQLVIRRPWATAVLLIVSCCQFIFIDAPFAFSFSLWLVSSICLGVVFYGYISPYWMRFWAAIVFLFAIACLDNLLLQASRTERWIMLGISLSGILYGIWQFAGKRRLELQEKRILLFIGFMVVCETVATILNLAGRYNLSKTMMITGFTGVVIAILFLWTIRLINDGLKLVSMIFQHPERQLLYINFNKVGARAPLLLYVLLIVAWFILVARNFYGFRQVTVPFNAFLNQERSVGDYTFTIYGIFIFMIVAGCSLLLSRLISFFTYEPGTLSIQHGNKGRLKVGSWLLLIRIFIICGGLFLAFAASGIPLDRLTIVLGALGVGVGLGLQGLVNNLVSGLIIAFEKPVNVGDFVEVSGQAGTVKTIGFRSSTIALTEGACLVIPNGDLLSQHLVNWSMAKNTKRVHVNVGVAYGSDLEKVRSRLLSLLQDDNRILTFPEPFVTAKNFGDSAVSFEIICWVKHFSLAANLTSDLIIRINNDFKEAGIVIPFPQQDIRVIQEKKEEQQNND</sequence>
<keyword evidence="3" id="KW-1003">Cell membrane</keyword>
<evidence type="ECO:0000256" key="1">
    <source>
        <dbReference type="ARBA" id="ARBA00004651"/>
    </source>
</evidence>
<dbReference type="Pfam" id="PF21082">
    <property type="entry name" value="MS_channel_3rd"/>
    <property type="match status" value="1"/>
</dbReference>